<evidence type="ECO:0000256" key="8">
    <source>
        <dbReference type="RuleBase" id="RU004008"/>
    </source>
</evidence>
<dbReference type="GO" id="GO:0019843">
    <property type="term" value="F:rRNA binding"/>
    <property type="evidence" value="ECO:0007669"/>
    <property type="project" value="UniProtKB-KW"/>
</dbReference>
<evidence type="ECO:0000256" key="4">
    <source>
        <dbReference type="ARBA" id="ARBA00022980"/>
    </source>
</evidence>
<dbReference type="Proteomes" id="UP000176917">
    <property type="component" value="Unassembled WGS sequence"/>
</dbReference>
<dbReference type="InterPro" id="IPR001063">
    <property type="entry name" value="Ribosomal_uL22"/>
</dbReference>
<gene>
    <name evidence="10" type="ORF">A3B24_03135</name>
</gene>
<evidence type="ECO:0000256" key="7">
    <source>
        <dbReference type="RuleBase" id="RU004006"/>
    </source>
</evidence>
<dbReference type="PROSITE" id="PS00464">
    <property type="entry name" value="RIBOSOMAL_L22"/>
    <property type="match status" value="1"/>
</dbReference>
<accession>A0A1G2RKV5</accession>
<dbReference type="PANTHER" id="PTHR13501">
    <property type="entry name" value="CHLOROPLAST 50S RIBOSOMAL PROTEIN L22-RELATED"/>
    <property type="match status" value="1"/>
</dbReference>
<keyword evidence="4 6" id="KW-0689">Ribosomal protein</keyword>
<comment type="subunit">
    <text evidence="7">Part of the 50S ribosomal subunit.</text>
</comment>
<evidence type="ECO:0000256" key="3">
    <source>
        <dbReference type="ARBA" id="ARBA00022884"/>
    </source>
</evidence>
<dbReference type="GO" id="GO:0015934">
    <property type="term" value="C:large ribosomal subunit"/>
    <property type="evidence" value="ECO:0007669"/>
    <property type="project" value="InterPro"/>
</dbReference>
<keyword evidence="5 6" id="KW-0687">Ribonucleoprotein</keyword>
<dbReference type="InterPro" id="IPR018260">
    <property type="entry name" value="Ribosomal_uL22_CS"/>
</dbReference>
<dbReference type="InterPro" id="IPR005727">
    <property type="entry name" value="Ribosomal_uL22_bac/chlpt-type"/>
</dbReference>
<keyword evidence="2 7" id="KW-0699">rRNA-binding</keyword>
<evidence type="ECO:0000256" key="6">
    <source>
        <dbReference type="RuleBase" id="RU004005"/>
    </source>
</evidence>
<evidence type="ECO:0000313" key="11">
    <source>
        <dbReference type="Proteomes" id="UP000176917"/>
    </source>
</evidence>
<reference evidence="10 11" key="1">
    <citation type="journal article" date="2016" name="Nat. Commun.">
        <title>Thousands of microbial genomes shed light on interconnected biogeochemical processes in an aquifer system.</title>
        <authorList>
            <person name="Anantharaman K."/>
            <person name="Brown C.T."/>
            <person name="Hug L.A."/>
            <person name="Sharon I."/>
            <person name="Castelle C.J."/>
            <person name="Probst A.J."/>
            <person name="Thomas B.C."/>
            <person name="Singh A."/>
            <person name="Wilkins M.J."/>
            <person name="Karaoz U."/>
            <person name="Brodie E.L."/>
            <person name="Williams K.H."/>
            <person name="Hubbard S.S."/>
            <person name="Banfield J.F."/>
        </authorList>
    </citation>
    <scope>NUCLEOTIDE SEQUENCE [LARGE SCALE GENOMIC DNA]</scope>
</reference>
<comment type="caution">
    <text evidence="10">The sequence shown here is derived from an EMBL/GenBank/DDBJ whole genome shotgun (WGS) entry which is preliminary data.</text>
</comment>
<evidence type="ECO:0000313" key="10">
    <source>
        <dbReference type="EMBL" id="OHA73480.1"/>
    </source>
</evidence>
<evidence type="ECO:0000256" key="1">
    <source>
        <dbReference type="ARBA" id="ARBA00009451"/>
    </source>
</evidence>
<keyword evidence="3 7" id="KW-0694">RNA-binding</keyword>
<dbReference type="InterPro" id="IPR036394">
    <property type="entry name" value="Ribosomal_uL22_sf"/>
</dbReference>
<dbReference type="AlphaFoldDB" id="A0A1G2RKV5"/>
<organism evidence="10 11">
    <name type="scientific">Candidatus Wildermuthbacteria bacterium RIFCSPLOWO2_01_FULL_48_16</name>
    <dbReference type="NCBI Taxonomy" id="1802461"/>
    <lineage>
        <taxon>Bacteria</taxon>
        <taxon>Candidatus Wildermuthiibacteriota</taxon>
    </lineage>
</organism>
<feature type="region of interest" description="Disordered" evidence="9">
    <location>
        <begin position="112"/>
        <end position="139"/>
    </location>
</feature>
<comment type="similarity">
    <text evidence="1 6">Belongs to the universal ribosomal protein uL22 family.</text>
</comment>
<dbReference type="EMBL" id="MHUG01000011">
    <property type="protein sequence ID" value="OHA73480.1"/>
    <property type="molecule type" value="Genomic_DNA"/>
</dbReference>
<feature type="compositionally biased region" description="Basic and acidic residues" evidence="9">
    <location>
        <begin position="128"/>
        <end position="139"/>
    </location>
</feature>
<dbReference type="STRING" id="1802461.A3B24_03135"/>
<dbReference type="Pfam" id="PF00237">
    <property type="entry name" value="Ribosomal_L22"/>
    <property type="match status" value="1"/>
</dbReference>
<dbReference type="Gene3D" id="3.90.470.10">
    <property type="entry name" value="Ribosomal protein L22/L17"/>
    <property type="match status" value="1"/>
</dbReference>
<comment type="function">
    <text evidence="8">This protein binds specifically to 23S rRNA; its binding is stimulated by other ribosomal proteins, e.g., L4, L17, and L20. It is important during the early stages of 50S assembly. It makes multiple contacts with different domains of the 23S rRNA in the assembled 50S subunit and ribosome.</text>
</comment>
<dbReference type="GO" id="GO:0006412">
    <property type="term" value="P:translation"/>
    <property type="evidence" value="ECO:0007669"/>
    <property type="project" value="InterPro"/>
</dbReference>
<evidence type="ECO:0000256" key="5">
    <source>
        <dbReference type="ARBA" id="ARBA00023274"/>
    </source>
</evidence>
<dbReference type="CDD" id="cd00336">
    <property type="entry name" value="Ribosomal_L22"/>
    <property type="match status" value="1"/>
</dbReference>
<proteinExistence type="inferred from homology"/>
<name>A0A1G2RKV5_9BACT</name>
<dbReference type="NCBIfam" id="TIGR01044">
    <property type="entry name" value="rplV_bact"/>
    <property type="match status" value="1"/>
</dbReference>
<sequence>MVTDLIRGKKYEEAQRILSFAIKRGSEPVLKLLNSAAANAKQKFNAETNNLKIAKITVDEGPKLKRIRPRARGQAYQIQKKTSHITLVLEEITPTPEGKAAAKPAAQAAVTTAEKPVAVETEGTPKVTPKEAPVRKPLQEEKRRFQGIRALPKIFRRKAI</sequence>
<dbReference type="PANTHER" id="PTHR13501:SF8">
    <property type="entry name" value="LARGE RIBOSOMAL SUBUNIT PROTEIN UL22M"/>
    <property type="match status" value="1"/>
</dbReference>
<protein>
    <recommendedName>
        <fullName evidence="8">50S ribosomal protein L22</fullName>
    </recommendedName>
</protein>
<dbReference type="GO" id="GO:0003735">
    <property type="term" value="F:structural constituent of ribosome"/>
    <property type="evidence" value="ECO:0007669"/>
    <property type="project" value="InterPro"/>
</dbReference>
<dbReference type="SUPFAM" id="SSF54843">
    <property type="entry name" value="Ribosomal protein L22"/>
    <property type="match status" value="1"/>
</dbReference>
<dbReference type="InterPro" id="IPR047867">
    <property type="entry name" value="Ribosomal_uL22_bac/org-type"/>
</dbReference>
<evidence type="ECO:0000256" key="2">
    <source>
        <dbReference type="ARBA" id="ARBA00022730"/>
    </source>
</evidence>
<evidence type="ECO:0000256" key="9">
    <source>
        <dbReference type="SAM" id="MobiDB-lite"/>
    </source>
</evidence>